<evidence type="ECO:0008006" key="5">
    <source>
        <dbReference type="Google" id="ProtNLM"/>
    </source>
</evidence>
<feature type="region of interest" description="Disordered" evidence="1">
    <location>
        <begin position="1"/>
        <end position="37"/>
    </location>
</feature>
<sequence>MPKDINPFRGKKTLGNTTKAPRRSRKDKSKGPRKSGSSPWGLFGLAASIAAAWLVGAWHIRDQRTRKYQVDKNTLARIMSKPMKYTEHAQCRMDCRHISQEEVAATLRQGTVNQRKSNLRQFPCPKYVVDATLGLQAKKNVQAVFLACPTHTDVVTVIDKDTDWECYCP</sequence>
<keyword evidence="2" id="KW-1133">Transmembrane helix</keyword>
<keyword evidence="2" id="KW-0812">Transmembrane</keyword>
<proteinExistence type="predicted"/>
<gene>
    <name evidence="3" type="ORF">COCSUDRAFT_53173</name>
</gene>
<evidence type="ECO:0000256" key="2">
    <source>
        <dbReference type="SAM" id="Phobius"/>
    </source>
</evidence>
<dbReference type="Proteomes" id="UP000007264">
    <property type="component" value="Unassembled WGS sequence"/>
</dbReference>
<feature type="transmembrane region" description="Helical" evidence="2">
    <location>
        <begin position="40"/>
        <end position="60"/>
    </location>
</feature>
<dbReference type="GeneID" id="17041974"/>
<keyword evidence="4" id="KW-1185">Reference proteome</keyword>
<dbReference type="AlphaFoldDB" id="I0Z007"/>
<dbReference type="eggNOG" id="ENOG502SYQ1">
    <property type="taxonomic scope" value="Eukaryota"/>
</dbReference>
<evidence type="ECO:0000313" key="3">
    <source>
        <dbReference type="EMBL" id="EIE23976.1"/>
    </source>
</evidence>
<dbReference type="EMBL" id="AGSI01000006">
    <property type="protein sequence ID" value="EIE23976.1"/>
    <property type="molecule type" value="Genomic_DNA"/>
</dbReference>
<comment type="caution">
    <text evidence="3">The sequence shown here is derived from an EMBL/GenBank/DDBJ whole genome shotgun (WGS) entry which is preliminary data.</text>
</comment>
<dbReference type="InterPro" id="IPR025354">
    <property type="entry name" value="DUF4258"/>
</dbReference>
<evidence type="ECO:0000313" key="4">
    <source>
        <dbReference type="Proteomes" id="UP000007264"/>
    </source>
</evidence>
<accession>I0Z007</accession>
<protein>
    <recommendedName>
        <fullName evidence="5">DUF4258 domain-containing protein</fullName>
    </recommendedName>
</protein>
<dbReference type="KEGG" id="csl:COCSUDRAFT_53173"/>
<feature type="compositionally biased region" description="Basic residues" evidence="1">
    <location>
        <begin position="20"/>
        <end position="33"/>
    </location>
</feature>
<dbReference type="Pfam" id="PF14076">
    <property type="entry name" value="DUF4258"/>
    <property type="match status" value="1"/>
</dbReference>
<keyword evidence="2" id="KW-0472">Membrane</keyword>
<dbReference type="OrthoDB" id="512205at2759"/>
<reference evidence="3 4" key="1">
    <citation type="journal article" date="2012" name="Genome Biol.">
        <title>The genome of the polar eukaryotic microalga coccomyxa subellipsoidea reveals traits of cold adaptation.</title>
        <authorList>
            <person name="Blanc G."/>
            <person name="Agarkova I."/>
            <person name="Grimwood J."/>
            <person name="Kuo A."/>
            <person name="Brueggeman A."/>
            <person name="Dunigan D."/>
            <person name="Gurnon J."/>
            <person name="Ladunga I."/>
            <person name="Lindquist E."/>
            <person name="Lucas S."/>
            <person name="Pangilinan J."/>
            <person name="Proschold T."/>
            <person name="Salamov A."/>
            <person name="Schmutz J."/>
            <person name="Weeks D."/>
            <person name="Yamada T."/>
            <person name="Claverie J.M."/>
            <person name="Grigoriev I."/>
            <person name="Van Etten J."/>
            <person name="Lomsadze A."/>
            <person name="Borodovsky M."/>
        </authorList>
    </citation>
    <scope>NUCLEOTIDE SEQUENCE [LARGE SCALE GENOMIC DNA]</scope>
    <source>
        <strain evidence="3 4">C-169</strain>
    </source>
</reference>
<evidence type="ECO:0000256" key="1">
    <source>
        <dbReference type="SAM" id="MobiDB-lite"/>
    </source>
</evidence>
<dbReference type="RefSeq" id="XP_005648520.1">
    <property type="nucleotide sequence ID" value="XM_005648463.1"/>
</dbReference>
<organism evidence="3 4">
    <name type="scientific">Coccomyxa subellipsoidea (strain C-169)</name>
    <name type="common">Green microalga</name>
    <dbReference type="NCBI Taxonomy" id="574566"/>
    <lineage>
        <taxon>Eukaryota</taxon>
        <taxon>Viridiplantae</taxon>
        <taxon>Chlorophyta</taxon>
        <taxon>core chlorophytes</taxon>
        <taxon>Trebouxiophyceae</taxon>
        <taxon>Trebouxiophyceae incertae sedis</taxon>
        <taxon>Coccomyxaceae</taxon>
        <taxon>Coccomyxa</taxon>
        <taxon>Coccomyxa subellipsoidea</taxon>
    </lineage>
</organism>
<name>I0Z007_COCSC</name>